<keyword evidence="3" id="KW-1185">Reference proteome</keyword>
<dbReference type="Proteomes" id="UP000325577">
    <property type="component" value="Linkage Group LG12"/>
</dbReference>
<feature type="region of interest" description="Disordered" evidence="1">
    <location>
        <begin position="113"/>
        <end position="132"/>
    </location>
</feature>
<organism evidence="2 3">
    <name type="scientific">Nyssa sinensis</name>
    <dbReference type="NCBI Taxonomy" id="561372"/>
    <lineage>
        <taxon>Eukaryota</taxon>
        <taxon>Viridiplantae</taxon>
        <taxon>Streptophyta</taxon>
        <taxon>Embryophyta</taxon>
        <taxon>Tracheophyta</taxon>
        <taxon>Spermatophyta</taxon>
        <taxon>Magnoliopsida</taxon>
        <taxon>eudicotyledons</taxon>
        <taxon>Gunneridae</taxon>
        <taxon>Pentapetalae</taxon>
        <taxon>asterids</taxon>
        <taxon>Cornales</taxon>
        <taxon>Nyssaceae</taxon>
        <taxon>Nyssa</taxon>
    </lineage>
</organism>
<dbReference type="EMBL" id="CM018035">
    <property type="protein sequence ID" value="KAA8542889.1"/>
    <property type="molecule type" value="Genomic_DNA"/>
</dbReference>
<evidence type="ECO:0000313" key="3">
    <source>
        <dbReference type="Proteomes" id="UP000325577"/>
    </source>
</evidence>
<gene>
    <name evidence="2" type="ORF">F0562_024041</name>
</gene>
<evidence type="ECO:0000313" key="2">
    <source>
        <dbReference type="EMBL" id="KAA8542889.1"/>
    </source>
</evidence>
<name>A0A5J5BJD0_9ASTE</name>
<sequence length="193" mass="20041">MIGCFGNSGGETELRLSPQGTVRFVDGLAAIGCDKGSFQGRNKGESAEDTALVCSSICGKIGLPNKVMHDENPLDKASNPGCDGRPSQDLKVGQKPDEAPLLSQLALGGISSGAKEERPLDNSGNQGGGVGAVPSQLTATKCPFSDLKCTSKGLSSLDENERNMGLPTRMDFGATNVANPMDKSWSQVVNNNV</sequence>
<proteinExistence type="predicted"/>
<feature type="region of interest" description="Disordered" evidence="1">
    <location>
        <begin position="69"/>
        <end position="97"/>
    </location>
</feature>
<accession>A0A5J5BJD0</accession>
<evidence type="ECO:0000256" key="1">
    <source>
        <dbReference type="SAM" id="MobiDB-lite"/>
    </source>
</evidence>
<reference evidence="2 3" key="1">
    <citation type="submission" date="2019-09" db="EMBL/GenBank/DDBJ databases">
        <title>A chromosome-level genome assembly of the Chinese tupelo Nyssa sinensis.</title>
        <authorList>
            <person name="Yang X."/>
            <person name="Kang M."/>
            <person name="Yang Y."/>
            <person name="Xiong H."/>
            <person name="Wang M."/>
            <person name="Zhang Z."/>
            <person name="Wang Z."/>
            <person name="Wu H."/>
            <person name="Ma T."/>
            <person name="Liu J."/>
            <person name="Xi Z."/>
        </authorList>
    </citation>
    <scope>NUCLEOTIDE SEQUENCE [LARGE SCALE GENOMIC DNA]</scope>
    <source>
        <strain evidence="2">J267</strain>
        <tissue evidence="2">Leaf</tissue>
    </source>
</reference>
<dbReference type="AlphaFoldDB" id="A0A5J5BJD0"/>
<feature type="compositionally biased region" description="Basic and acidic residues" evidence="1">
    <location>
        <begin position="86"/>
        <end position="97"/>
    </location>
</feature>
<protein>
    <submittedName>
        <fullName evidence="2">Uncharacterized protein</fullName>
    </submittedName>
</protein>